<dbReference type="STRING" id="90241.B0682_03815"/>
<reference evidence="10 11" key="1">
    <citation type="submission" date="2017-02" db="EMBL/GenBank/DDBJ databases">
        <title>Draft genome sequence of Moraxella lincolnii CCUG 9405T type strain.</title>
        <authorList>
            <person name="Salva-Serra F."/>
            <person name="Engstrom-Jakobsson H."/>
            <person name="Thorell K."/>
            <person name="Jaen-Luchoro D."/>
            <person name="Gonzales-Siles L."/>
            <person name="Karlsson R."/>
            <person name="Yazdan S."/>
            <person name="Boulund F."/>
            <person name="Johnning A."/>
            <person name="Engstrand L."/>
            <person name="Kristiansson E."/>
            <person name="Moore E."/>
        </authorList>
    </citation>
    <scope>NUCLEOTIDE SEQUENCE [LARGE SCALE GENOMIC DNA]</scope>
    <source>
        <strain evidence="10 11">CCUG 9405</strain>
    </source>
</reference>
<feature type="transmembrane region" description="Helical" evidence="9">
    <location>
        <begin position="346"/>
        <end position="366"/>
    </location>
</feature>
<feature type="transmembrane region" description="Helical" evidence="9">
    <location>
        <begin position="378"/>
        <end position="402"/>
    </location>
</feature>
<dbReference type="AlphaFoldDB" id="A0A1T0CIB9"/>
<keyword evidence="3 8" id="KW-0813">Transport</keyword>
<evidence type="ECO:0000256" key="7">
    <source>
        <dbReference type="ARBA" id="ARBA00023136"/>
    </source>
</evidence>
<dbReference type="EMBL" id="MUYT01000004">
    <property type="protein sequence ID" value="OOS22019.1"/>
    <property type="molecule type" value="Genomic_DNA"/>
</dbReference>
<dbReference type="Pfam" id="PF00860">
    <property type="entry name" value="Xan_ur_permease"/>
    <property type="match status" value="1"/>
</dbReference>
<feature type="transmembrane region" description="Helical" evidence="9">
    <location>
        <begin position="414"/>
        <end position="434"/>
    </location>
</feature>
<comment type="subcellular location">
    <subcellularLocation>
        <location evidence="1 8">Cell membrane</location>
        <topology evidence="1 8">Multi-pass membrane protein</topology>
    </subcellularLocation>
</comment>
<dbReference type="RefSeq" id="WP_078307040.1">
    <property type="nucleotide sequence ID" value="NZ_MUYT01000004.1"/>
</dbReference>
<comment type="similarity">
    <text evidence="2 8">Belongs to the nucleobase:cation symporter-2 (NCS2) (TC 2.A.40) family. Azg-like subfamily.</text>
</comment>
<organism evidence="10 11">
    <name type="scientific">Lwoffella lincolnii</name>
    <dbReference type="NCBI Taxonomy" id="90241"/>
    <lineage>
        <taxon>Bacteria</taxon>
        <taxon>Pseudomonadati</taxon>
        <taxon>Pseudomonadota</taxon>
        <taxon>Gammaproteobacteria</taxon>
        <taxon>Moraxellales</taxon>
        <taxon>Moraxellaceae</taxon>
        <taxon>Lwoffella</taxon>
    </lineage>
</organism>
<keyword evidence="7 8" id="KW-0472">Membrane</keyword>
<dbReference type="InterPro" id="IPR045018">
    <property type="entry name" value="Azg-like"/>
</dbReference>
<feature type="transmembrane region" description="Helical" evidence="9">
    <location>
        <begin position="174"/>
        <end position="192"/>
    </location>
</feature>
<feature type="transmembrane region" description="Helical" evidence="9">
    <location>
        <begin position="106"/>
        <end position="125"/>
    </location>
</feature>
<evidence type="ECO:0000313" key="11">
    <source>
        <dbReference type="Proteomes" id="UP000191094"/>
    </source>
</evidence>
<feature type="transmembrane region" description="Helical" evidence="9">
    <location>
        <begin position="21"/>
        <end position="42"/>
    </location>
</feature>
<protein>
    <submittedName>
        <fullName evidence="10">Guanine permease</fullName>
    </submittedName>
</protein>
<sequence length="435" mass="45658">MKAIKALINQYFAIDERQSSITTEVMAGITTFLTMAYIIFVNPNILSEAGMDRGAVFVATCLAAALGCFMMGLVAKLPVALAPGMGLNAFFTYGVVMGMGHGWQTALGAVFLSGCLFVALSLFKVREWVIHAIPTTLKQGIVAGIGAFLAFIALQSAGIIVARPSTLVALGDMTAFPALMAVIGFFITISLVHFRVAGAVTIGILLITIISFITGHTQYQGIMSMPPSIAPTFMQLDIKGALDVGMISVIFAFLFVDLFDTTGSLVGIAQKAGLDDKNGHIPNLGRALLADSTATVTGAMLGTSSTTSYIESASGVSAGGRTGLMAVTVGVLFLLSLFFSPLAGMIPAYATAGAIFYVSVLMLFTLQDIDWSDLTESAPVAVVLLLTPLTYSIADGITLGFITYTAVKSLTGKFAQISFAVWVLTLILLVKLMVM</sequence>
<gene>
    <name evidence="10" type="ORF">B0682_03815</name>
</gene>
<dbReference type="PANTHER" id="PTHR43337">
    <property type="entry name" value="XANTHINE/URACIL PERMEASE C887.17-RELATED"/>
    <property type="match status" value="1"/>
</dbReference>
<comment type="caution">
    <text evidence="10">The sequence shown here is derived from an EMBL/GenBank/DDBJ whole genome shotgun (WGS) entry which is preliminary data.</text>
</comment>
<accession>A0A1T0CIB9</accession>
<keyword evidence="6 8" id="KW-1133">Transmembrane helix</keyword>
<evidence type="ECO:0000256" key="2">
    <source>
        <dbReference type="ARBA" id="ARBA00005697"/>
    </source>
</evidence>
<keyword evidence="4 8" id="KW-1003">Cell membrane</keyword>
<feature type="transmembrane region" description="Helical" evidence="9">
    <location>
        <begin position="238"/>
        <end position="259"/>
    </location>
</feature>
<evidence type="ECO:0000256" key="3">
    <source>
        <dbReference type="ARBA" id="ARBA00022448"/>
    </source>
</evidence>
<evidence type="ECO:0000256" key="5">
    <source>
        <dbReference type="ARBA" id="ARBA00022692"/>
    </source>
</evidence>
<keyword evidence="11" id="KW-1185">Reference proteome</keyword>
<evidence type="ECO:0000256" key="9">
    <source>
        <dbReference type="SAM" id="Phobius"/>
    </source>
</evidence>
<feature type="transmembrane region" description="Helical" evidence="9">
    <location>
        <begin position="54"/>
        <end position="74"/>
    </location>
</feature>
<dbReference type="GO" id="GO:0015207">
    <property type="term" value="F:adenine transmembrane transporter activity"/>
    <property type="evidence" value="ECO:0007669"/>
    <property type="project" value="TreeGrafter"/>
</dbReference>
<evidence type="ECO:0000256" key="8">
    <source>
        <dbReference type="PIRNR" id="PIRNR005353"/>
    </source>
</evidence>
<feature type="transmembrane region" description="Helical" evidence="9">
    <location>
        <begin position="137"/>
        <end position="162"/>
    </location>
</feature>
<evidence type="ECO:0000313" key="10">
    <source>
        <dbReference type="EMBL" id="OOS22019.1"/>
    </source>
</evidence>
<feature type="transmembrane region" description="Helical" evidence="9">
    <location>
        <begin position="81"/>
        <end position="100"/>
    </location>
</feature>
<evidence type="ECO:0000256" key="6">
    <source>
        <dbReference type="ARBA" id="ARBA00022989"/>
    </source>
</evidence>
<dbReference type="OrthoDB" id="9808458at2"/>
<keyword evidence="5 8" id="KW-0812">Transmembrane</keyword>
<dbReference type="PIRSF" id="PIRSF005353">
    <property type="entry name" value="PbuG"/>
    <property type="match status" value="1"/>
</dbReference>
<dbReference type="InterPro" id="IPR006043">
    <property type="entry name" value="NCS2"/>
</dbReference>
<proteinExistence type="inferred from homology"/>
<dbReference type="PANTHER" id="PTHR43337:SF1">
    <property type="entry name" value="XANTHINE_URACIL PERMEASE C887.17-RELATED"/>
    <property type="match status" value="1"/>
</dbReference>
<evidence type="ECO:0000256" key="4">
    <source>
        <dbReference type="ARBA" id="ARBA00022475"/>
    </source>
</evidence>
<feature type="transmembrane region" description="Helical" evidence="9">
    <location>
        <begin position="322"/>
        <end position="340"/>
    </location>
</feature>
<dbReference type="InterPro" id="IPR026033">
    <property type="entry name" value="Azg-like_bact_archaea"/>
</dbReference>
<name>A0A1T0CIB9_9GAMM</name>
<dbReference type="Proteomes" id="UP000191094">
    <property type="component" value="Unassembled WGS sequence"/>
</dbReference>
<evidence type="ECO:0000256" key="1">
    <source>
        <dbReference type="ARBA" id="ARBA00004651"/>
    </source>
</evidence>
<dbReference type="GO" id="GO:0005886">
    <property type="term" value="C:plasma membrane"/>
    <property type="evidence" value="ECO:0007669"/>
    <property type="project" value="UniProtKB-SubCell"/>
</dbReference>
<feature type="transmembrane region" description="Helical" evidence="9">
    <location>
        <begin position="199"/>
        <end position="218"/>
    </location>
</feature>